<organism evidence="2 3">
    <name type="scientific">Symbiodinium necroappetens</name>
    <dbReference type="NCBI Taxonomy" id="1628268"/>
    <lineage>
        <taxon>Eukaryota</taxon>
        <taxon>Sar</taxon>
        <taxon>Alveolata</taxon>
        <taxon>Dinophyceae</taxon>
        <taxon>Suessiales</taxon>
        <taxon>Symbiodiniaceae</taxon>
        <taxon>Symbiodinium</taxon>
    </lineage>
</organism>
<sequence length="54" mass="6363">MNVVRVETVVKLGKWLAKCHKSANRSSTTATATRKRKKKMKCRPRRHLRQKDSR</sequence>
<name>A0A812JPC4_9DINO</name>
<dbReference type="AlphaFoldDB" id="A0A812JPC4"/>
<dbReference type="EMBL" id="CAJNJA010006668">
    <property type="protein sequence ID" value="CAE7213768.1"/>
    <property type="molecule type" value="Genomic_DNA"/>
</dbReference>
<comment type="caution">
    <text evidence="2">The sequence shown here is derived from an EMBL/GenBank/DDBJ whole genome shotgun (WGS) entry which is preliminary data.</text>
</comment>
<feature type="non-terminal residue" evidence="2">
    <location>
        <position position="54"/>
    </location>
</feature>
<protein>
    <submittedName>
        <fullName evidence="2">Uncharacterized protein</fullName>
    </submittedName>
</protein>
<keyword evidence="3" id="KW-1185">Reference proteome</keyword>
<feature type="compositionally biased region" description="Basic residues" evidence="1">
    <location>
        <begin position="33"/>
        <end position="54"/>
    </location>
</feature>
<gene>
    <name evidence="2" type="ORF">SNEC2469_LOCUS2333</name>
</gene>
<evidence type="ECO:0000313" key="2">
    <source>
        <dbReference type="EMBL" id="CAE7213768.1"/>
    </source>
</evidence>
<feature type="region of interest" description="Disordered" evidence="1">
    <location>
        <begin position="20"/>
        <end position="54"/>
    </location>
</feature>
<accession>A0A812JPC4</accession>
<evidence type="ECO:0000313" key="3">
    <source>
        <dbReference type="Proteomes" id="UP000601435"/>
    </source>
</evidence>
<proteinExistence type="predicted"/>
<reference evidence="2" key="1">
    <citation type="submission" date="2021-02" db="EMBL/GenBank/DDBJ databases">
        <authorList>
            <person name="Dougan E. K."/>
            <person name="Rhodes N."/>
            <person name="Thang M."/>
            <person name="Chan C."/>
        </authorList>
    </citation>
    <scope>NUCLEOTIDE SEQUENCE</scope>
</reference>
<dbReference type="Proteomes" id="UP000601435">
    <property type="component" value="Unassembled WGS sequence"/>
</dbReference>
<evidence type="ECO:0000256" key="1">
    <source>
        <dbReference type="SAM" id="MobiDB-lite"/>
    </source>
</evidence>